<proteinExistence type="predicted"/>
<evidence type="ECO:0000313" key="4">
    <source>
        <dbReference type="Proteomes" id="UP000658320"/>
    </source>
</evidence>
<feature type="compositionally biased region" description="Basic residues" evidence="1">
    <location>
        <begin position="31"/>
        <end position="41"/>
    </location>
</feature>
<keyword evidence="4" id="KW-1185">Reference proteome</keyword>
<gene>
    <name evidence="3" type="ORF">GCM10010251_04200</name>
</gene>
<keyword evidence="2" id="KW-1133">Transmembrane helix</keyword>
<keyword evidence="2" id="KW-0812">Transmembrane</keyword>
<keyword evidence="2" id="KW-0472">Membrane</keyword>
<dbReference type="Proteomes" id="UP000658320">
    <property type="component" value="Unassembled WGS sequence"/>
</dbReference>
<comment type="caution">
    <text evidence="3">The sequence shown here is derived from an EMBL/GenBank/DDBJ whole genome shotgun (WGS) entry which is preliminary data.</text>
</comment>
<sequence>MKALRAKRPTENAASRGRTSDGADTQEPRRKLQSQRVRKDHQRTAEERAERASTVRLTIVAAVLTIFTVVFLGWMWGTIAPQPPQALTNFVQDFTSATQSILEEQVEHLSQDN</sequence>
<reference evidence="3" key="1">
    <citation type="journal article" date="2014" name="Int. J. Syst. Evol. Microbiol.">
        <title>Complete genome sequence of Corynebacterium casei LMG S-19264T (=DSM 44701T), isolated from a smear-ripened cheese.</title>
        <authorList>
            <consortium name="US DOE Joint Genome Institute (JGI-PGF)"/>
            <person name="Walter F."/>
            <person name="Albersmeier A."/>
            <person name="Kalinowski J."/>
            <person name="Ruckert C."/>
        </authorList>
    </citation>
    <scope>NUCLEOTIDE SEQUENCE</scope>
    <source>
        <strain evidence="3">JCM 4346</strain>
    </source>
</reference>
<feature type="compositionally biased region" description="Basic and acidic residues" evidence="1">
    <location>
        <begin position="18"/>
        <end position="30"/>
    </location>
</feature>
<protein>
    <submittedName>
        <fullName evidence="3">Uncharacterized protein</fullName>
    </submittedName>
</protein>
<dbReference type="AlphaFoldDB" id="A0A918BVD8"/>
<evidence type="ECO:0000313" key="3">
    <source>
        <dbReference type="EMBL" id="GGQ92690.1"/>
    </source>
</evidence>
<evidence type="ECO:0000256" key="1">
    <source>
        <dbReference type="SAM" id="MobiDB-lite"/>
    </source>
</evidence>
<feature type="compositionally biased region" description="Basic and acidic residues" evidence="1">
    <location>
        <begin position="42"/>
        <end position="52"/>
    </location>
</feature>
<reference evidence="3" key="2">
    <citation type="submission" date="2020-09" db="EMBL/GenBank/DDBJ databases">
        <authorList>
            <person name="Sun Q."/>
            <person name="Ohkuma M."/>
        </authorList>
    </citation>
    <scope>NUCLEOTIDE SEQUENCE</scope>
    <source>
        <strain evidence="3">JCM 4346</strain>
    </source>
</reference>
<organism evidence="3 4">
    <name type="scientific">Streptomyces aurantiogriseus</name>
    <dbReference type="NCBI Taxonomy" id="66870"/>
    <lineage>
        <taxon>Bacteria</taxon>
        <taxon>Bacillati</taxon>
        <taxon>Actinomycetota</taxon>
        <taxon>Actinomycetes</taxon>
        <taxon>Kitasatosporales</taxon>
        <taxon>Streptomycetaceae</taxon>
        <taxon>Streptomyces</taxon>
    </lineage>
</organism>
<feature type="transmembrane region" description="Helical" evidence="2">
    <location>
        <begin position="57"/>
        <end position="77"/>
    </location>
</feature>
<evidence type="ECO:0000256" key="2">
    <source>
        <dbReference type="SAM" id="Phobius"/>
    </source>
</evidence>
<name>A0A918BVD8_9ACTN</name>
<dbReference type="EMBL" id="BMSX01000001">
    <property type="protein sequence ID" value="GGQ92690.1"/>
    <property type="molecule type" value="Genomic_DNA"/>
</dbReference>
<feature type="region of interest" description="Disordered" evidence="1">
    <location>
        <begin position="1"/>
        <end position="52"/>
    </location>
</feature>
<accession>A0A918BVD8</accession>